<accession>A0ABR2HH45</accession>
<gene>
    <name evidence="1" type="ORF">M9Y10_020436</name>
</gene>
<organism evidence="1 2">
    <name type="scientific">Tritrichomonas musculus</name>
    <dbReference type="NCBI Taxonomy" id="1915356"/>
    <lineage>
        <taxon>Eukaryota</taxon>
        <taxon>Metamonada</taxon>
        <taxon>Parabasalia</taxon>
        <taxon>Tritrichomonadida</taxon>
        <taxon>Tritrichomonadidae</taxon>
        <taxon>Tritrichomonas</taxon>
    </lineage>
</organism>
<evidence type="ECO:0000313" key="1">
    <source>
        <dbReference type="EMBL" id="KAK8846418.1"/>
    </source>
</evidence>
<dbReference type="EMBL" id="JAPFFF010000029">
    <property type="protein sequence ID" value="KAK8846418.1"/>
    <property type="molecule type" value="Genomic_DNA"/>
</dbReference>
<sequence length="422" mass="48727">MNETERLFCNEQLHRFNNIYCIEVEDPKYMPELFRKVFNATQGLFIKSDGTNLVYNNQTPESVTVHKIPKNLTNLYDVCDWIYNNYTPNADYALASIACDETRVCVNVNHAVNDGDYCFNVLRDVQNPEKDHLFKDIAPMTGDPSTDPHVLKGRFDDFLKNKDEYAKKWPGYQNGDMTFLNTQEVVTLPDTYNLFPPRLQYEMPDSHLSPHIFHAKTGKTDHMSEYLWTGLALAVNAKNRKWGPIGVQSCYDLRRLADHFDHHFGNAFTDFALCVKHPLPGMTIGEINQKFRDDFTVLNNSDWICKEYLDKVDRLRDYCPVAHVSNVGPIKFKSPIKDFTLTVAGKEEGLRPFLQTTCYSKIKTDGDMDQLVLYMRYSPAWLSNKSAKDIFDTWVYFLKTADPSKKAGDVLDELIHFQDSLQ</sequence>
<comment type="caution">
    <text evidence="1">The sequence shown here is derived from an EMBL/GenBank/DDBJ whole genome shotgun (WGS) entry which is preliminary data.</text>
</comment>
<evidence type="ECO:0000313" key="2">
    <source>
        <dbReference type="Proteomes" id="UP001470230"/>
    </source>
</evidence>
<dbReference type="Proteomes" id="UP001470230">
    <property type="component" value="Unassembled WGS sequence"/>
</dbReference>
<evidence type="ECO:0008006" key="3">
    <source>
        <dbReference type="Google" id="ProtNLM"/>
    </source>
</evidence>
<protein>
    <recommendedName>
        <fullName evidence="3">Condensation domain-containing protein</fullName>
    </recommendedName>
</protein>
<proteinExistence type="predicted"/>
<keyword evidence="2" id="KW-1185">Reference proteome</keyword>
<reference evidence="1 2" key="1">
    <citation type="submission" date="2024-04" db="EMBL/GenBank/DDBJ databases">
        <title>Tritrichomonas musculus Genome.</title>
        <authorList>
            <person name="Alves-Ferreira E."/>
            <person name="Grigg M."/>
            <person name="Lorenzi H."/>
            <person name="Galac M."/>
        </authorList>
    </citation>
    <scope>NUCLEOTIDE SEQUENCE [LARGE SCALE GENOMIC DNA]</scope>
    <source>
        <strain evidence="1 2">EAF2021</strain>
    </source>
</reference>
<name>A0ABR2HH45_9EUKA</name>